<dbReference type="STRING" id="446471.Xcel_2903"/>
<dbReference type="PANTHER" id="PTHR46401">
    <property type="entry name" value="GLYCOSYLTRANSFERASE WBBK-RELATED"/>
    <property type="match status" value="1"/>
</dbReference>
<dbReference type="KEGG" id="xce:Xcel_2903"/>
<feature type="domain" description="Glycosyltransferase subfamily 4-like N-terminal" evidence="4">
    <location>
        <begin position="70"/>
        <end position="157"/>
    </location>
</feature>
<proteinExistence type="predicted"/>
<dbReference type="AlphaFoldDB" id="D1BZ14"/>
<dbReference type="GO" id="GO:0016757">
    <property type="term" value="F:glycosyltransferase activity"/>
    <property type="evidence" value="ECO:0007669"/>
    <property type="project" value="UniProtKB-KW"/>
</dbReference>
<dbReference type="CDD" id="cd03809">
    <property type="entry name" value="GT4_MtfB-like"/>
    <property type="match status" value="1"/>
</dbReference>
<dbReference type="Gene3D" id="3.40.50.2000">
    <property type="entry name" value="Glycogen Phosphorylase B"/>
    <property type="match status" value="2"/>
</dbReference>
<reference evidence="5 6" key="2">
    <citation type="journal article" date="2010" name="Stand. Genomic Sci.">
        <title>Complete genome sequence of Xylanimonas cellulosilytica type strain (XIL07).</title>
        <authorList>
            <person name="Foster B."/>
            <person name="Pukall R."/>
            <person name="Abt B."/>
            <person name="Nolan M."/>
            <person name="Glavina Del Rio T."/>
            <person name="Chen F."/>
            <person name="Lucas S."/>
            <person name="Tice H."/>
            <person name="Pitluck S."/>
            <person name="Cheng J.-F."/>
            <person name="Chertkov O."/>
            <person name="Brettin T."/>
            <person name="Han C."/>
            <person name="Detter J.C."/>
            <person name="Bruce D."/>
            <person name="Goodwin L."/>
            <person name="Ivanova N."/>
            <person name="Mavromatis K."/>
            <person name="Pati A."/>
            <person name="Mikhailova N."/>
            <person name="Chen A."/>
            <person name="Palaniappan K."/>
            <person name="Land M."/>
            <person name="Hauser L."/>
            <person name="Chang Y.-J."/>
            <person name="Jeffries C.D."/>
            <person name="Chain P."/>
            <person name="Rohde M."/>
            <person name="Goeker M."/>
            <person name="Bristow J."/>
            <person name="Eisen J.A."/>
            <person name="Markowitz V."/>
            <person name="Hugenholtz P."/>
            <person name="Kyrpides N.C."/>
            <person name="Klenk H.-P."/>
            <person name="Lapidus A."/>
        </authorList>
    </citation>
    <scope>NUCLEOTIDE SEQUENCE [LARGE SCALE GENOMIC DNA]</scope>
    <source>
        <strain evidence="6">DSM 15894 / CECT 5975 / LMG 20990 / XIL07</strain>
    </source>
</reference>
<dbReference type="InterPro" id="IPR001296">
    <property type="entry name" value="Glyco_trans_1"/>
</dbReference>
<evidence type="ECO:0000259" key="4">
    <source>
        <dbReference type="Pfam" id="PF13439"/>
    </source>
</evidence>
<organism evidence="5 6">
    <name type="scientific">Xylanimonas cellulosilytica (strain DSM 15894 / JCM 12276 / CECT 5975 / KCTC 9989 / LMG 20990 / NBRC 107835 / XIL07)</name>
    <dbReference type="NCBI Taxonomy" id="446471"/>
    <lineage>
        <taxon>Bacteria</taxon>
        <taxon>Bacillati</taxon>
        <taxon>Actinomycetota</taxon>
        <taxon>Actinomycetes</taxon>
        <taxon>Micrococcales</taxon>
        <taxon>Promicromonosporaceae</taxon>
        <taxon>Xylanimonas</taxon>
    </lineage>
</organism>
<evidence type="ECO:0000313" key="6">
    <source>
        <dbReference type="Proteomes" id="UP000002255"/>
    </source>
</evidence>
<dbReference type="SUPFAM" id="SSF53756">
    <property type="entry name" value="UDP-Glycosyltransferase/glycogen phosphorylase"/>
    <property type="match status" value="1"/>
</dbReference>
<dbReference type="GO" id="GO:0009103">
    <property type="term" value="P:lipopolysaccharide biosynthetic process"/>
    <property type="evidence" value="ECO:0007669"/>
    <property type="project" value="TreeGrafter"/>
</dbReference>
<dbReference type="Pfam" id="PF13439">
    <property type="entry name" value="Glyco_transf_4"/>
    <property type="match status" value="1"/>
</dbReference>
<evidence type="ECO:0000256" key="1">
    <source>
        <dbReference type="ARBA" id="ARBA00022676"/>
    </source>
</evidence>
<dbReference type="eggNOG" id="COG0438">
    <property type="taxonomic scope" value="Bacteria"/>
</dbReference>
<dbReference type="PANTHER" id="PTHR46401:SF2">
    <property type="entry name" value="GLYCOSYLTRANSFERASE WBBK-RELATED"/>
    <property type="match status" value="1"/>
</dbReference>
<name>D1BZ14_XYLCX</name>
<reference evidence="6" key="1">
    <citation type="submission" date="2009-11" db="EMBL/GenBank/DDBJ databases">
        <title>The complete chromosome of Xylanimonas cellulosilytica DSM 15894.</title>
        <authorList>
            <consortium name="US DOE Joint Genome Institute (JGI-PGF)"/>
            <person name="Lucas S."/>
            <person name="Copeland A."/>
            <person name="Lapidus A."/>
            <person name="Glavina del Rio T."/>
            <person name="Dalin E."/>
            <person name="Tice H."/>
            <person name="Bruce D."/>
            <person name="Goodwin L."/>
            <person name="Pitluck S."/>
            <person name="Kyrpides N."/>
            <person name="Mavromatis K."/>
            <person name="Ivanova N."/>
            <person name="Mikhailova N."/>
            <person name="Foster B."/>
            <person name="Clum A."/>
            <person name="Brettin T."/>
            <person name="Detter J.C."/>
            <person name="Han C."/>
            <person name="Larimer F."/>
            <person name="Land M."/>
            <person name="Hauser L."/>
            <person name="Markowitz V."/>
            <person name="Cheng J.F."/>
            <person name="Hugenholtz P."/>
            <person name="Woyke T."/>
            <person name="Wu D."/>
            <person name="Gehrich-Schroeter G."/>
            <person name="Schneider S."/>
            <person name="Pukall S.R."/>
            <person name="Klenk H.P."/>
            <person name="Eisen J.A."/>
        </authorList>
    </citation>
    <scope>NUCLEOTIDE SEQUENCE [LARGE SCALE GENOMIC DNA]</scope>
    <source>
        <strain evidence="6">DSM 15894 / CECT 5975 / LMG 20990 / XIL07</strain>
    </source>
</reference>
<dbReference type="HOGENOM" id="CLU_009583_27_6_11"/>
<gene>
    <name evidence="5" type="ordered locus">Xcel_2903</name>
</gene>
<dbReference type="Proteomes" id="UP000002255">
    <property type="component" value="Chromosome"/>
</dbReference>
<evidence type="ECO:0000259" key="3">
    <source>
        <dbReference type="Pfam" id="PF00534"/>
    </source>
</evidence>
<protein>
    <submittedName>
        <fullName evidence="5">Glycosyl transferase group 1</fullName>
    </submittedName>
</protein>
<sequence length="358" mass="39113">MTHVIVSGRVLDKNVGGNTRYAREVYSRLESFGVSHEISRPRLDRGDRVRSVKYAFHEGMSMPSGRQTGDVIHYPADTGAWFASQKPMVGTIHGMATLHVDGVRSREADRLWRYRVGRMAHAATTLVTVSQSSARDIASVFPHAAAKLVAIPHGIDLGKFMPTATGQTPEILTSRGFSGPYFAYVGNIEPRKNIPELLRAASAVYRRTGVPLVVSGAPAWGYTDIMDQLGRAAGVHYLGRTSDEDMVALLQQALAFCFPSKYEGFGFPVLEAMACGTPVICSSRGSLSEVASDAAWLLPDIDAASIESAMLEVLHDSSIQDDLRSRGILNARRYDWNVSAKQHADVFRQASESSGRWI</sequence>
<evidence type="ECO:0000256" key="2">
    <source>
        <dbReference type="ARBA" id="ARBA00022679"/>
    </source>
</evidence>
<dbReference type="OrthoDB" id="9801609at2"/>
<dbReference type="CAZy" id="GT4">
    <property type="family name" value="Glycosyltransferase Family 4"/>
</dbReference>
<keyword evidence="2 5" id="KW-0808">Transferase</keyword>
<accession>D1BZ14</accession>
<keyword evidence="6" id="KW-1185">Reference proteome</keyword>
<feature type="domain" description="Glycosyl transferase family 1" evidence="3">
    <location>
        <begin position="180"/>
        <end position="327"/>
    </location>
</feature>
<keyword evidence="1" id="KW-0328">Glycosyltransferase</keyword>
<dbReference type="RefSeq" id="WP_012879653.1">
    <property type="nucleotide sequence ID" value="NC_013530.1"/>
</dbReference>
<dbReference type="EMBL" id="CP001821">
    <property type="protein sequence ID" value="ACZ31911.1"/>
    <property type="molecule type" value="Genomic_DNA"/>
</dbReference>
<evidence type="ECO:0000313" key="5">
    <source>
        <dbReference type="EMBL" id="ACZ31911.1"/>
    </source>
</evidence>
<dbReference type="Pfam" id="PF00534">
    <property type="entry name" value="Glycos_transf_1"/>
    <property type="match status" value="1"/>
</dbReference>
<dbReference type="InterPro" id="IPR028098">
    <property type="entry name" value="Glyco_trans_4-like_N"/>
</dbReference>